<keyword evidence="4" id="KW-1185">Reference proteome</keyword>
<evidence type="ECO:0000259" key="2">
    <source>
        <dbReference type="Pfam" id="PF06974"/>
    </source>
</evidence>
<feature type="transmembrane region" description="Helical" evidence="1">
    <location>
        <begin position="286"/>
        <end position="309"/>
    </location>
</feature>
<evidence type="ECO:0000313" key="4">
    <source>
        <dbReference type="Proteomes" id="UP001329430"/>
    </source>
</evidence>
<protein>
    <recommendedName>
        <fullName evidence="2">O-acyltransferase WSD1 C-terminal domain-containing protein</fullName>
    </recommendedName>
</protein>
<dbReference type="AlphaFoldDB" id="A0AAN7VJH8"/>
<dbReference type="Pfam" id="PF06974">
    <property type="entry name" value="WS_DGAT_C"/>
    <property type="match status" value="1"/>
</dbReference>
<feature type="domain" description="O-acyltransferase WSD1 C-terminal" evidence="2">
    <location>
        <begin position="439"/>
        <end position="543"/>
    </location>
</feature>
<feature type="transmembrane region" description="Helical" evidence="1">
    <location>
        <begin position="46"/>
        <end position="75"/>
    </location>
</feature>
<keyword evidence="1" id="KW-1133">Transmembrane helix</keyword>
<keyword evidence="1" id="KW-0812">Transmembrane</keyword>
<dbReference type="Proteomes" id="UP001329430">
    <property type="component" value="Chromosome 3"/>
</dbReference>
<dbReference type="InterPro" id="IPR009721">
    <property type="entry name" value="O-acyltransferase_WSD1_C"/>
</dbReference>
<accession>A0AAN7VJH8</accession>
<sequence>MTVYESCGMEEIMNFSYLTTASYCIFILLVSVNVRRVYLQTKHKWPILSLILMVTFGLIFVWIPLHLLLVILWLYRNIVHYYLRFKHRSDFGGIIGGSDVIYLPGDHERNVISVLVMLECTKMQRSQNIYVTYKKIIHDSFFTDPDKFLPLHCAYKMFGGYCYMVRVNPSVDDCVKKMDNVKTTNGKLNEDDLTELLNKCCNGPLPKNNTLFWDSFVGTQPVNWSVGDRSNVLCYPVLIRVHHSISDGFAVGQLFSIVADKHAYSKQDSLHSYVRKLKQQNTHEKLWYKITIIIYALIYNISEVLMLILKKNSVSILRDVRLSNVEIRTIKIGNGDHFKKIKRIKDSISGARFSHIVLTAISASFEEFLMKKSQCPEQILLAVPSLPKATLLLQIPLGQLKPKNISFHNSFIMFKLVTPLVIRDYKNSDMMMHQRFGLVQKYTEKTSNSIVNKVMQFWTEIALQVIPIAVLERTNDILQWTNIVSILPGPGQVSLNNGNLAIRNILFWTPLLNGVGINISLLTYDNKLHFGLKVDKALISNVDDAQSILNGIFKYLDIFAQEVELKTQ</sequence>
<feature type="transmembrane region" description="Helical" evidence="1">
    <location>
        <begin position="12"/>
        <end position="34"/>
    </location>
</feature>
<proteinExistence type="predicted"/>
<evidence type="ECO:0000256" key="1">
    <source>
        <dbReference type="SAM" id="Phobius"/>
    </source>
</evidence>
<organism evidence="3 4">
    <name type="scientific">Pyrocoelia pectoralis</name>
    <dbReference type="NCBI Taxonomy" id="417401"/>
    <lineage>
        <taxon>Eukaryota</taxon>
        <taxon>Metazoa</taxon>
        <taxon>Ecdysozoa</taxon>
        <taxon>Arthropoda</taxon>
        <taxon>Hexapoda</taxon>
        <taxon>Insecta</taxon>
        <taxon>Pterygota</taxon>
        <taxon>Neoptera</taxon>
        <taxon>Endopterygota</taxon>
        <taxon>Coleoptera</taxon>
        <taxon>Polyphaga</taxon>
        <taxon>Elateriformia</taxon>
        <taxon>Elateroidea</taxon>
        <taxon>Lampyridae</taxon>
        <taxon>Lampyrinae</taxon>
        <taxon>Pyrocoelia</taxon>
    </lineage>
</organism>
<evidence type="ECO:0000313" key="3">
    <source>
        <dbReference type="EMBL" id="KAK5646293.1"/>
    </source>
</evidence>
<gene>
    <name evidence="3" type="ORF">RI129_004757</name>
</gene>
<comment type="caution">
    <text evidence="3">The sequence shown here is derived from an EMBL/GenBank/DDBJ whole genome shotgun (WGS) entry which is preliminary data.</text>
</comment>
<reference evidence="3 4" key="1">
    <citation type="journal article" date="2024" name="Insects">
        <title>An Improved Chromosome-Level Genome Assembly of the Firefly Pyrocoelia pectoralis.</title>
        <authorList>
            <person name="Fu X."/>
            <person name="Meyer-Rochow V.B."/>
            <person name="Ballantyne L."/>
            <person name="Zhu X."/>
        </authorList>
    </citation>
    <scope>NUCLEOTIDE SEQUENCE [LARGE SCALE GENOMIC DNA]</scope>
    <source>
        <strain evidence="3">XCY_ONT2</strain>
    </source>
</reference>
<name>A0AAN7VJH8_9COLE</name>
<keyword evidence="1" id="KW-0472">Membrane</keyword>
<dbReference type="EMBL" id="JAVRBK010000003">
    <property type="protein sequence ID" value="KAK5646293.1"/>
    <property type="molecule type" value="Genomic_DNA"/>
</dbReference>